<dbReference type="EMBL" id="LSYV01000012">
    <property type="protein sequence ID" value="KXZ51795.1"/>
    <property type="molecule type" value="Genomic_DNA"/>
</dbReference>
<gene>
    <name evidence="1" type="ORF">GPECTOR_11g238</name>
</gene>
<comment type="caution">
    <text evidence="1">The sequence shown here is derived from an EMBL/GenBank/DDBJ whole genome shotgun (WGS) entry which is preliminary data.</text>
</comment>
<dbReference type="OrthoDB" id="2320368at2759"/>
<reference evidence="2" key="1">
    <citation type="journal article" date="2016" name="Nat. Commun.">
        <title>The Gonium pectorale genome demonstrates co-option of cell cycle regulation during the evolution of multicellularity.</title>
        <authorList>
            <person name="Hanschen E.R."/>
            <person name="Marriage T.N."/>
            <person name="Ferris P.J."/>
            <person name="Hamaji T."/>
            <person name="Toyoda A."/>
            <person name="Fujiyama A."/>
            <person name="Neme R."/>
            <person name="Noguchi H."/>
            <person name="Minakuchi Y."/>
            <person name="Suzuki M."/>
            <person name="Kawai-Toyooka H."/>
            <person name="Smith D.R."/>
            <person name="Sparks H."/>
            <person name="Anderson J."/>
            <person name="Bakaric R."/>
            <person name="Luria V."/>
            <person name="Karger A."/>
            <person name="Kirschner M.W."/>
            <person name="Durand P.M."/>
            <person name="Michod R.E."/>
            <person name="Nozaki H."/>
            <person name="Olson B.J."/>
        </authorList>
    </citation>
    <scope>NUCLEOTIDE SEQUENCE [LARGE SCALE GENOMIC DNA]</scope>
    <source>
        <strain evidence="2">NIES-2863</strain>
    </source>
</reference>
<proteinExistence type="predicted"/>
<dbReference type="STRING" id="33097.A0A150GPR4"/>
<dbReference type="GO" id="GO:0006412">
    <property type="term" value="P:translation"/>
    <property type="evidence" value="ECO:0007669"/>
    <property type="project" value="InterPro"/>
</dbReference>
<dbReference type="InterPro" id="IPR005706">
    <property type="entry name" value="Ribosomal_uS2_bac/mit/plastid"/>
</dbReference>
<dbReference type="PANTHER" id="PTHR12534:SF0">
    <property type="entry name" value="SMALL RIBOSOMAL SUBUNIT PROTEIN US2M"/>
    <property type="match status" value="1"/>
</dbReference>
<evidence type="ECO:0000313" key="2">
    <source>
        <dbReference type="Proteomes" id="UP000075714"/>
    </source>
</evidence>
<evidence type="ECO:0000313" key="1">
    <source>
        <dbReference type="EMBL" id="KXZ51795.1"/>
    </source>
</evidence>
<dbReference type="PANTHER" id="PTHR12534">
    <property type="entry name" value="30S RIBOSOMAL PROTEIN S2 PROKARYOTIC AND ORGANELLAR"/>
    <property type="match status" value="1"/>
</dbReference>
<dbReference type="Proteomes" id="UP000075714">
    <property type="component" value="Unassembled WGS sequence"/>
</dbReference>
<dbReference type="GO" id="GO:0003735">
    <property type="term" value="F:structural constituent of ribosome"/>
    <property type="evidence" value="ECO:0007669"/>
    <property type="project" value="InterPro"/>
</dbReference>
<organism evidence="1 2">
    <name type="scientific">Gonium pectorale</name>
    <name type="common">Green alga</name>
    <dbReference type="NCBI Taxonomy" id="33097"/>
    <lineage>
        <taxon>Eukaryota</taxon>
        <taxon>Viridiplantae</taxon>
        <taxon>Chlorophyta</taxon>
        <taxon>core chlorophytes</taxon>
        <taxon>Chlorophyceae</taxon>
        <taxon>CS clade</taxon>
        <taxon>Chlamydomonadales</taxon>
        <taxon>Volvocaceae</taxon>
        <taxon>Gonium</taxon>
    </lineage>
</organism>
<dbReference type="AlphaFoldDB" id="A0A150GPR4"/>
<accession>A0A150GPR4</accession>
<protein>
    <submittedName>
        <fullName evidence="1">Uncharacterized protein</fullName>
    </submittedName>
</protein>
<keyword evidence="2" id="KW-1185">Reference proteome</keyword>
<dbReference type="Gene3D" id="3.40.50.10490">
    <property type="entry name" value="Glucose-6-phosphate isomerase like protein, domain 1"/>
    <property type="match status" value="1"/>
</dbReference>
<sequence>MEALLAALLHPLPLGRTRNAALFHGAAAPAVQLNGSLFFDPSATLSSTIRALTVIRQVLRQGGHVLVVNPNPTMRPLIREAAHLCLNSNVWFWYQDWSPGILSDPKRKISEVLKPNRCQPNRRLMAARGLTLRNPLCPTPPPAAPPGLVGADREALVASFRNAGWHADRRRRDSRHALTALLAARSAEARLLPAGTPSYKMLGRSEQLSLVVALDLSYGGEVVREAYERNIPSVGLLNGHSDASRVSYPVYGSEAHAGFQHFFLDWLLRLVNVRPEALASREP</sequence>
<name>A0A150GPR4_GONPE</name>
<dbReference type="GO" id="GO:0005763">
    <property type="term" value="C:mitochondrial small ribosomal subunit"/>
    <property type="evidence" value="ECO:0007669"/>
    <property type="project" value="TreeGrafter"/>
</dbReference>
<dbReference type="InterPro" id="IPR023591">
    <property type="entry name" value="Ribosomal_uS2_flav_dom_sf"/>
</dbReference>
<dbReference type="SUPFAM" id="SSF52313">
    <property type="entry name" value="Ribosomal protein S2"/>
    <property type="match status" value="1"/>
</dbReference>